<comment type="caution">
    <text evidence="1">The sequence shown here is derived from an EMBL/GenBank/DDBJ whole genome shotgun (WGS) entry which is preliminary data.</text>
</comment>
<evidence type="ECO:0000313" key="1">
    <source>
        <dbReference type="EMBL" id="CAE7591946.1"/>
    </source>
</evidence>
<name>A0A812UYW0_9DINO</name>
<evidence type="ECO:0000313" key="2">
    <source>
        <dbReference type="Proteomes" id="UP000604046"/>
    </source>
</evidence>
<reference evidence="1" key="1">
    <citation type="submission" date="2021-02" db="EMBL/GenBank/DDBJ databases">
        <authorList>
            <person name="Dougan E. K."/>
            <person name="Rhodes N."/>
            <person name="Thang M."/>
            <person name="Chan C."/>
        </authorList>
    </citation>
    <scope>NUCLEOTIDE SEQUENCE</scope>
</reference>
<organism evidence="1 2">
    <name type="scientific">Symbiodinium natans</name>
    <dbReference type="NCBI Taxonomy" id="878477"/>
    <lineage>
        <taxon>Eukaryota</taxon>
        <taxon>Sar</taxon>
        <taxon>Alveolata</taxon>
        <taxon>Dinophyceae</taxon>
        <taxon>Suessiales</taxon>
        <taxon>Symbiodiniaceae</taxon>
        <taxon>Symbiodinium</taxon>
    </lineage>
</organism>
<accession>A0A812UYW0</accession>
<protein>
    <submittedName>
        <fullName evidence="1">Uncharacterized protein</fullName>
    </submittedName>
</protein>
<keyword evidence="2" id="KW-1185">Reference proteome</keyword>
<dbReference type="AlphaFoldDB" id="A0A812UYW0"/>
<gene>
    <name evidence="1" type="ORF">SNAT2548_LOCUS33698</name>
</gene>
<dbReference type="Proteomes" id="UP000604046">
    <property type="component" value="Unassembled WGS sequence"/>
</dbReference>
<proteinExistence type="predicted"/>
<sequence length="314" mass="36539">MLQALAQMARQGFVRLRLGPRPLGHLIVHVRWLEYAELMRSRNYTATNQISDSFFDEHGVTYEPLRTEDYLRVENCMQLRAAMRRLRNDPLREGEAPLNRLVDIRGCNVPTMMQMAVKLGRLIAPNGDEVYPVLELDVRAKLRRPQDGAQVQDGLLKVPHGDGTVPEESLGFSRRWVSRDTEYRLCQMTGVDHRGMLGYPGFHEVIRQEVLVREVLVREALARSGALLRQVRARRRTPRTVAIVRWSPEWFTDVNRHAHQFPRAQVQDRNGVRREHFFAYGGYHLIDFPDEQDFPLHFVEAGGRARTKKRRRQS</sequence>
<dbReference type="EMBL" id="CAJNDS010002773">
    <property type="protein sequence ID" value="CAE7591946.1"/>
    <property type="molecule type" value="Genomic_DNA"/>
</dbReference>